<evidence type="ECO:0000313" key="1">
    <source>
        <dbReference type="EMBL" id="TCX77487.1"/>
    </source>
</evidence>
<protein>
    <submittedName>
        <fullName evidence="1">Uncharacterized protein</fullName>
    </submittedName>
</protein>
<reference evidence="1" key="1">
    <citation type="submission" date="2019-01" db="EMBL/GenBank/DDBJ databases">
        <authorList>
            <person name="Lista F."/>
            <person name="Anselmo A."/>
        </authorList>
    </citation>
    <scope>NUCLEOTIDE SEQUENCE</scope>
    <source>
        <strain evidence="1">5S</strain>
    </source>
</reference>
<accession>A0A483LR21</accession>
<comment type="caution">
    <text evidence="1">The sequence shown here is derived from an EMBL/GenBank/DDBJ whole genome shotgun (WGS) entry which is preliminary data.</text>
</comment>
<dbReference type="EMBL" id="SDCR01000001">
    <property type="protein sequence ID" value="TCX77487.1"/>
    <property type="molecule type" value="Genomic_DNA"/>
</dbReference>
<organism evidence="1">
    <name type="scientific">Klebsiella pneumoniae</name>
    <dbReference type="NCBI Taxonomy" id="573"/>
    <lineage>
        <taxon>Bacteria</taxon>
        <taxon>Pseudomonadati</taxon>
        <taxon>Pseudomonadota</taxon>
        <taxon>Gammaproteobacteria</taxon>
        <taxon>Enterobacterales</taxon>
        <taxon>Enterobacteriaceae</taxon>
        <taxon>Klebsiella/Raoultella group</taxon>
        <taxon>Klebsiella</taxon>
        <taxon>Klebsiella pneumoniae complex</taxon>
    </lineage>
</organism>
<dbReference type="AlphaFoldDB" id="A0A483LR21"/>
<dbReference type="RefSeq" id="WP_012967690.1">
    <property type="nucleotide sequence ID" value="NZ_JAEGID010000002.1"/>
</dbReference>
<sequence>MRLSMNDKNEIKQIIAGFTDADYQEIDKEVERLCATAQPLFNLLEDHKPDEHTKSATEWLSEEDCDYQDYAGTAMWDLFRPRVVVEHAIAAFIRRHSFEDAA</sequence>
<proteinExistence type="predicted"/>
<gene>
    <name evidence="1" type="ORF">ETE60_00845</name>
</gene>
<name>A0A483LR21_KLEPN</name>